<dbReference type="EMBL" id="CP114585">
    <property type="protein sequence ID" value="WBA16713.1"/>
    <property type="molecule type" value="Genomic_DNA"/>
</dbReference>
<dbReference type="SUPFAM" id="SSF55729">
    <property type="entry name" value="Acyl-CoA N-acyltransferases (Nat)"/>
    <property type="match status" value="1"/>
</dbReference>
<reference evidence="2" key="1">
    <citation type="submission" date="2022-09" db="EMBL/GenBank/DDBJ databases">
        <authorList>
            <person name="Li Z.-J."/>
        </authorList>
    </citation>
    <scope>NUCLEOTIDE SEQUENCE</scope>
    <source>
        <strain evidence="2">TGB10</strain>
        <plasmid evidence="2">unnamed</plasmid>
    </source>
</reference>
<accession>A0ABY7LHQ8</accession>
<proteinExistence type="predicted"/>
<protein>
    <submittedName>
        <fullName evidence="2">GNAT family protein</fullName>
    </submittedName>
</protein>
<dbReference type="CDD" id="cd04301">
    <property type="entry name" value="NAT_SF"/>
    <property type="match status" value="1"/>
</dbReference>
<dbReference type="InterPro" id="IPR016181">
    <property type="entry name" value="Acyl_CoA_acyltransferase"/>
</dbReference>
<gene>
    <name evidence="2" type="ORF">N7E60_15165</name>
</gene>
<dbReference type="Gene3D" id="3.40.630.30">
    <property type="match status" value="1"/>
</dbReference>
<geneLocation type="plasmid" evidence="2 3">
    <name>unnamed</name>
</geneLocation>
<dbReference type="Proteomes" id="UP001164676">
    <property type="component" value="Plasmid unnamed"/>
</dbReference>
<feature type="domain" description="N-acetyltransferase" evidence="1">
    <location>
        <begin position="1"/>
        <end position="139"/>
    </location>
</feature>
<name>A0ABY7LHQ8_9GAMM</name>
<dbReference type="Pfam" id="PF00583">
    <property type="entry name" value="Acetyltransf_1"/>
    <property type="match status" value="1"/>
</dbReference>
<evidence type="ECO:0000313" key="3">
    <source>
        <dbReference type="Proteomes" id="UP001164676"/>
    </source>
</evidence>
<sequence>MAKALKRQGKVQGDVSEKADRCKLLCIARIDDEVVGIGAIKVRTKSDFSEQKADLSKLSDDFDWELGYLFTDPAHTGKGIGRNIARLLVDAYGQENLMASTEVSANPRMVKILEALGFRHYGKPWKSAIHDNYLGLFLRFQ</sequence>
<dbReference type="PROSITE" id="PS51186">
    <property type="entry name" value="GNAT"/>
    <property type="match status" value="1"/>
</dbReference>
<dbReference type="InterPro" id="IPR000182">
    <property type="entry name" value="GNAT_dom"/>
</dbReference>
<evidence type="ECO:0000259" key="1">
    <source>
        <dbReference type="PROSITE" id="PS51186"/>
    </source>
</evidence>
<keyword evidence="3" id="KW-1185">Reference proteome</keyword>
<keyword evidence="2" id="KW-0614">Plasmid</keyword>
<dbReference type="RefSeq" id="WP_269598951.1">
    <property type="nucleotide sequence ID" value="NZ_CP114585.1"/>
</dbReference>
<organism evidence="2 3">
    <name type="scientific">Salinivibrio proteolyticus</name>
    <dbReference type="NCBI Taxonomy" id="334715"/>
    <lineage>
        <taxon>Bacteria</taxon>
        <taxon>Pseudomonadati</taxon>
        <taxon>Pseudomonadota</taxon>
        <taxon>Gammaproteobacteria</taxon>
        <taxon>Vibrionales</taxon>
        <taxon>Vibrionaceae</taxon>
        <taxon>Salinivibrio</taxon>
    </lineage>
</organism>
<evidence type="ECO:0000313" key="2">
    <source>
        <dbReference type="EMBL" id="WBA16713.1"/>
    </source>
</evidence>